<organism evidence="3 4">
    <name type="scientific">Jiella pacifica</name>
    <dbReference type="NCBI Taxonomy" id="2696469"/>
    <lineage>
        <taxon>Bacteria</taxon>
        <taxon>Pseudomonadati</taxon>
        <taxon>Pseudomonadota</taxon>
        <taxon>Alphaproteobacteria</taxon>
        <taxon>Hyphomicrobiales</taxon>
        <taxon>Aurantimonadaceae</taxon>
        <taxon>Jiella</taxon>
    </lineage>
</organism>
<dbReference type="SUPFAM" id="SSF52499">
    <property type="entry name" value="Isochorismatase-like hydrolases"/>
    <property type="match status" value="1"/>
</dbReference>
<dbReference type="EMBL" id="JAAAMG010000013">
    <property type="protein sequence ID" value="NDW05936.1"/>
    <property type="molecule type" value="Genomic_DNA"/>
</dbReference>
<gene>
    <name evidence="3" type="ORF">GTK09_16065</name>
</gene>
<dbReference type="CDD" id="cd00431">
    <property type="entry name" value="cysteine_hydrolases"/>
    <property type="match status" value="1"/>
</dbReference>
<evidence type="ECO:0000256" key="1">
    <source>
        <dbReference type="ARBA" id="ARBA00022801"/>
    </source>
</evidence>
<proteinExistence type="predicted"/>
<keyword evidence="1" id="KW-0378">Hydrolase</keyword>
<dbReference type="Pfam" id="PF00857">
    <property type="entry name" value="Isochorismatase"/>
    <property type="match status" value="1"/>
</dbReference>
<dbReference type="GO" id="GO:0016787">
    <property type="term" value="F:hydrolase activity"/>
    <property type="evidence" value="ECO:0007669"/>
    <property type="project" value="UniProtKB-KW"/>
</dbReference>
<dbReference type="InterPro" id="IPR036380">
    <property type="entry name" value="Isochorismatase-like_sf"/>
</dbReference>
<keyword evidence="4" id="KW-1185">Reference proteome</keyword>
<accession>A0A6N9T787</accession>
<dbReference type="Gene3D" id="3.40.50.850">
    <property type="entry name" value="Isochorismatase-like"/>
    <property type="match status" value="1"/>
</dbReference>
<dbReference type="RefSeq" id="WP_163464335.1">
    <property type="nucleotide sequence ID" value="NZ_JAAAMG010000013.1"/>
</dbReference>
<evidence type="ECO:0000313" key="3">
    <source>
        <dbReference type="EMBL" id="NDW05936.1"/>
    </source>
</evidence>
<evidence type="ECO:0000259" key="2">
    <source>
        <dbReference type="Pfam" id="PF00857"/>
    </source>
</evidence>
<comment type="caution">
    <text evidence="3">The sequence shown here is derived from an EMBL/GenBank/DDBJ whole genome shotgun (WGS) entry which is preliminary data.</text>
</comment>
<dbReference type="PANTHER" id="PTHR43540:SF6">
    <property type="entry name" value="ISOCHORISMATASE-LIKE DOMAIN-CONTAINING PROTEIN"/>
    <property type="match status" value="1"/>
</dbReference>
<dbReference type="InterPro" id="IPR050272">
    <property type="entry name" value="Isochorismatase-like_hydrls"/>
</dbReference>
<feature type="domain" description="Isochorismatase-like" evidence="2">
    <location>
        <begin position="11"/>
        <end position="181"/>
    </location>
</feature>
<dbReference type="AlphaFoldDB" id="A0A6N9T787"/>
<dbReference type="Proteomes" id="UP000469011">
    <property type="component" value="Unassembled WGS sequence"/>
</dbReference>
<reference evidence="3 4" key="1">
    <citation type="submission" date="2020-01" db="EMBL/GenBank/DDBJ databases">
        <title>Jiella pacifica sp. nov.</title>
        <authorList>
            <person name="Xue Z."/>
            <person name="Zhu S."/>
            <person name="Chen J."/>
            <person name="Yang J."/>
        </authorList>
    </citation>
    <scope>NUCLEOTIDE SEQUENCE [LARGE SCALE GENOMIC DNA]</scope>
    <source>
        <strain evidence="3 4">40Bstr34</strain>
    </source>
</reference>
<name>A0A6N9T787_9HYPH</name>
<protein>
    <submittedName>
        <fullName evidence="3">Isochorismatase family protein</fullName>
    </submittedName>
</protein>
<sequence>MPLAELLPASTVHVVIDMQRVFAEKTPWHTPGLDAILPPILRLIEHRPERAFFARFLVPKRAADAPGCWRRYYERWPELTGERMEPALLDLVAPLDRLAVAERIIDKTTYSIFTPQDTEERLRAIGADTLVFSGVETDVCVLASVVDAIERGFRVVVAIDALASAAETSQDWLMEHLATRLPEQIELASVDEITRAWPRENET</sequence>
<dbReference type="PANTHER" id="PTHR43540">
    <property type="entry name" value="PEROXYUREIDOACRYLATE/UREIDOACRYLATE AMIDOHYDROLASE-RELATED"/>
    <property type="match status" value="1"/>
</dbReference>
<evidence type="ECO:0000313" key="4">
    <source>
        <dbReference type="Proteomes" id="UP000469011"/>
    </source>
</evidence>
<dbReference type="InterPro" id="IPR000868">
    <property type="entry name" value="Isochorismatase-like_dom"/>
</dbReference>